<dbReference type="AlphaFoldDB" id="A0A0G0JG83"/>
<reference evidence="1 2" key="1">
    <citation type="journal article" date="2015" name="Nature">
        <title>rRNA introns, odd ribosomes, and small enigmatic genomes across a large radiation of phyla.</title>
        <authorList>
            <person name="Brown C.T."/>
            <person name="Hug L.A."/>
            <person name="Thomas B.C."/>
            <person name="Sharon I."/>
            <person name="Castelle C.J."/>
            <person name="Singh A."/>
            <person name="Wilkins M.J."/>
            <person name="Williams K.H."/>
            <person name="Banfield J.F."/>
        </authorList>
    </citation>
    <scope>NUCLEOTIDE SEQUENCE [LARGE SCALE GENOMIC DNA]</scope>
</reference>
<gene>
    <name evidence="1" type="ORF">US50_C0004G0003</name>
</gene>
<dbReference type="Proteomes" id="UP000033876">
    <property type="component" value="Unassembled WGS sequence"/>
</dbReference>
<organism evidence="1 2">
    <name type="scientific">Candidatus Nomurabacteria bacterium GW2011_GWB1_37_5</name>
    <dbReference type="NCBI Taxonomy" id="1618742"/>
    <lineage>
        <taxon>Bacteria</taxon>
        <taxon>Candidatus Nomuraibacteriota</taxon>
    </lineage>
</organism>
<proteinExistence type="predicted"/>
<comment type="caution">
    <text evidence="1">The sequence shown here is derived from an EMBL/GenBank/DDBJ whole genome shotgun (WGS) entry which is preliminary data.</text>
</comment>
<sequence length="49" mass="5424">MIFGDQSQVVPIEVIVKPVVVRHPTLIVHDRITDIQVAIRVGKYVCGAI</sequence>
<evidence type="ECO:0000313" key="1">
    <source>
        <dbReference type="EMBL" id="KKQ35814.1"/>
    </source>
</evidence>
<accession>A0A0G0JG83</accession>
<dbReference type="EMBL" id="LBTF01000004">
    <property type="protein sequence ID" value="KKQ35814.1"/>
    <property type="molecule type" value="Genomic_DNA"/>
</dbReference>
<name>A0A0G0JG83_9BACT</name>
<protein>
    <submittedName>
        <fullName evidence="1">Uncharacterized protein</fullName>
    </submittedName>
</protein>
<evidence type="ECO:0000313" key="2">
    <source>
        <dbReference type="Proteomes" id="UP000033876"/>
    </source>
</evidence>